<evidence type="ECO:0008006" key="3">
    <source>
        <dbReference type="Google" id="ProtNLM"/>
    </source>
</evidence>
<name>A0A378NTP4_9FIRM</name>
<proteinExistence type="predicted"/>
<dbReference type="EMBL" id="UGPP01000001">
    <property type="protein sequence ID" value="STY71185.1"/>
    <property type="molecule type" value="Genomic_DNA"/>
</dbReference>
<evidence type="ECO:0000313" key="2">
    <source>
        <dbReference type="Proteomes" id="UP000255234"/>
    </source>
</evidence>
<dbReference type="Proteomes" id="UP000255234">
    <property type="component" value="Unassembled WGS sequence"/>
</dbReference>
<accession>A0A378NTP4</accession>
<sequence length="280" mass="32226">MGTSSYSVNDWNNYVRSTRLDTAVSAQQIYRSNYILPEFDPKNIKVRESCDSKEFPITTPIIIGLDVTGSMDPVLMTISKSLNDLMLKILNNNSIPGPHLMFMGIGDACYDSAPLQVTQFESDIKIAEQMNKIWFEQGGGGNRFESYDLAWYFAKYYTKTDSFIKRNKKGILFTIGDDNPIDKINAKLIHRVFNVHPDFIEMPVQDLLKKVEEQYDVYHLIIKEGTSYSKDVFHNWKNLLHERAIVVDNVKNLSDIIYNTIAMNRNNLSNNNSDYSEFDL</sequence>
<dbReference type="RefSeq" id="WP_115151553.1">
    <property type="nucleotide sequence ID" value="NZ_UGPP01000001.1"/>
</dbReference>
<dbReference type="AlphaFoldDB" id="A0A378NTP4"/>
<evidence type="ECO:0000313" key="1">
    <source>
        <dbReference type="EMBL" id="STY71185.1"/>
    </source>
</evidence>
<gene>
    <name evidence="1" type="ORF">NCTC10571_01341</name>
</gene>
<reference evidence="1 2" key="1">
    <citation type="submission" date="2018-06" db="EMBL/GenBank/DDBJ databases">
        <authorList>
            <consortium name="Pathogen Informatics"/>
            <person name="Doyle S."/>
        </authorList>
    </citation>
    <scope>NUCLEOTIDE SEQUENCE [LARGE SCALE GENOMIC DNA]</scope>
    <source>
        <strain evidence="1 2">NCTC10571</strain>
    </source>
</reference>
<protein>
    <recommendedName>
        <fullName evidence="3">VWFA domain-containing protein</fullName>
    </recommendedName>
</protein>
<organism evidence="1 2">
    <name type="scientific">Megamonas hypermegale</name>
    <dbReference type="NCBI Taxonomy" id="158847"/>
    <lineage>
        <taxon>Bacteria</taxon>
        <taxon>Bacillati</taxon>
        <taxon>Bacillota</taxon>
        <taxon>Negativicutes</taxon>
        <taxon>Selenomonadales</taxon>
        <taxon>Selenomonadaceae</taxon>
        <taxon>Megamonas</taxon>
    </lineage>
</organism>